<comment type="similarity">
    <text evidence="2 6">Belongs to the zinc-containing alcohol dehydrogenase family.</text>
</comment>
<protein>
    <submittedName>
        <fullName evidence="8">NAD(P)-binding protein</fullName>
    </submittedName>
</protein>
<evidence type="ECO:0000313" key="8">
    <source>
        <dbReference type="EMBL" id="KAF1847645.1"/>
    </source>
</evidence>
<dbReference type="Proteomes" id="UP000800039">
    <property type="component" value="Unassembled WGS sequence"/>
</dbReference>
<keyword evidence="5" id="KW-0560">Oxidoreductase</keyword>
<keyword evidence="4 6" id="KW-0862">Zinc</keyword>
<keyword evidence="9" id="KW-1185">Reference proteome</keyword>
<evidence type="ECO:0000256" key="1">
    <source>
        <dbReference type="ARBA" id="ARBA00001947"/>
    </source>
</evidence>
<dbReference type="GO" id="GO:0016491">
    <property type="term" value="F:oxidoreductase activity"/>
    <property type="evidence" value="ECO:0007669"/>
    <property type="project" value="UniProtKB-KW"/>
</dbReference>
<reference evidence="8" key="1">
    <citation type="submission" date="2020-01" db="EMBL/GenBank/DDBJ databases">
        <authorList>
            <consortium name="DOE Joint Genome Institute"/>
            <person name="Haridas S."/>
            <person name="Albert R."/>
            <person name="Binder M."/>
            <person name="Bloem J."/>
            <person name="Labutti K."/>
            <person name="Salamov A."/>
            <person name="Andreopoulos B."/>
            <person name="Baker S.E."/>
            <person name="Barry K."/>
            <person name="Bills G."/>
            <person name="Bluhm B.H."/>
            <person name="Cannon C."/>
            <person name="Castanera R."/>
            <person name="Culley D.E."/>
            <person name="Daum C."/>
            <person name="Ezra D."/>
            <person name="Gonzalez J.B."/>
            <person name="Henrissat B."/>
            <person name="Kuo A."/>
            <person name="Liang C."/>
            <person name="Lipzen A."/>
            <person name="Lutzoni F."/>
            <person name="Magnuson J."/>
            <person name="Mondo S."/>
            <person name="Nolan M."/>
            <person name="Ohm R."/>
            <person name="Pangilinan J."/>
            <person name="Park H.-J."/>
            <person name="Ramirez L."/>
            <person name="Alfaro M."/>
            <person name="Sun H."/>
            <person name="Tritt A."/>
            <person name="Yoshinaga Y."/>
            <person name="Zwiers L.-H."/>
            <person name="Turgeon B.G."/>
            <person name="Goodwin S.B."/>
            <person name="Spatafora J.W."/>
            <person name="Crous P.W."/>
            <person name="Grigoriev I.V."/>
        </authorList>
    </citation>
    <scope>NUCLEOTIDE SEQUENCE</scope>
    <source>
        <strain evidence="8">CBS 394.84</strain>
    </source>
</reference>
<dbReference type="GO" id="GO:0008270">
    <property type="term" value="F:zinc ion binding"/>
    <property type="evidence" value="ECO:0007669"/>
    <property type="project" value="InterPro"/>
</dbReference>
<dbReference type="InterPro" id="IPR002328">
    <property type="entry name" value="ADH_Zn_CS"/>
</dbReference>
<proteinExistence type="inferred from homology"/>
<feature type="domain" description="Enoyl reductase (ER)" evidence="7">
    <location>
        <begin position="19"/>
        <end position="400"/>
    </location>
</feature>
<evidence type="ECO:0000256" key="4">
    <source>
        <dbReference type="ARBA" id="ARBA00022833"/>
    </source>
</evidence>
<dbReference type="PROSITE" id="PS00059">
    <property type="entry name" value="ADH_ZINC"/>
    <property type="match status" value="1"/>
</dbReference>
<dbReference type="Gene3D" id="3.90.180.10">
    <property type="entry name" value="Medium-chain alcohol dehydrogenases, catalytic domain"/>
    <property type="match status" value="1"/>
</dbReference>
<dbReference type="CDD" id="cd08278">
    <property type="entry name" value="benzyl_alcohol_DH"/>
    <property type="match status" value="1"/>
</dbReference>
<dbReference type="SUPFAM" id="SSF51735">
    <property type="entry name" value="NAD(P)-binding Rossmann-fold domains"/>
    <property type="match status" value="1"/>
</dbReference>
<dbReference type="RefSeq" id="XP_040790208.1">
    <property type="nucleotide sequence ID" value="XM_040937667.1"/>
</dbReference>
<sequence length="405" mass="43489">MTTYPISTTAIVSDVPKDGQVQWRRQRVQLRAPREDEILVRIIASGICHTDLVLSSIPPGAPGSSPYPKILGHEGAGFVEQVGSAVTHVKEGDKVLLSFDYCGKKECRACTEETPGYCGEFHAKNIFSVPEVYQVEDGGPASGLFFGQSSFSSLALVKGTSALNVSQLVKNEEELRLFAPMGCGYQTGAAAVTELADVTEHDTVAIFGLGGVGMAAIMAAKIRGAKTIIGVDRVQSRLDLAREIGATHVIDTSNLPSLAADLNTAIREIVPLGTNANFDTTGVVPIIDGGLQSLHSKGQMILIGIVNGKSMDLDLGLLLNYGSAIRGCLEGNAKPSKVDAPEASIETWTNFEFQFVPQMIEWYREGKFPIEKLSKTYSAEDFDKALAEMHNGVTIKPILLWSKES</sequence>
<dbReference type="PANTHER" id="PTHR43350">
    <property type="entry name" value="NAD-DEPENDENT ALCOHOL DEHYDROGENASE"/>
    <property type="match status" value="1"/>
</dbReference>
<evidence type="ECO:0000256" key="5">
    <source>
        <dbReference type="ARBA" id="ARBA00023002"/>
    </source>
</evidence>
<evidence type="ECO:0000256" key="3">
    <source>
        <dbReference type="ARBA" id="ARBA00022723"/>
    </source>
</evidence>
<dbReference type="SMART" id="SM00829">
    <property type="entry name" value="PKS_ER"/>
    <property type="match status" value="1"/>
</dbReference>
<dbReference type="GeneID" id="63854917"/>
<dbReference type="Pfam" id="PF08240">
    <property type="entry name" value="ADH_N"/>
    <property type="match status" value="1"/>
</dbReference>
<dbReference type="OrthoDB" id="1560166at2759"/>
<dbReference type="Pfam" id="PF00107">
    <property type="entry name" value="ADH_zinc_N"/>
    <property type="match status" value="1"/>
</dbReference>
<dbReference type="AlphaFoldDB" id="A0A9P4GMA4"/>
<organism evidence="8 9">
    <name type="scientific">Cucurbitaria berberidis CBS 394.84</name>
    <dbReference type="NCBI Taxonomy" id="1168544"/>
    <lineage>
        <taxon>Eukaryota</taxon>
        <taxon>Fungi</taxon>
        <taxon>Dikarya</taxon>
        <taxon>Ascomycota</taxon>
        <taxon>Pezizomycotina</taxon>
        <taxon>Dothideomycetes</taxon>
        <taxon>Pleosporomycetidae</taxon>
        <taxon>Pleosporales</taxon>
        <taxon>Pleosporineae</taxon>
        <taxon>Cucurbitariaceae</taxon>
        <taxon>Cucurbitaria</taxon>
    </lineage>
</organism>
<dbReference type="EMBL" id="ML976615">
    <property type="protein sequence ID" value="KAF1847645.1"/>
    <property type="molecule type" value="Genomic_DNA"/>
</dbReference>
<accession>A0A9P4GMA4</accession>
<evidence type="ECO:0000313" key="9">
    <source>
        <dbReference type="Proteomes" id="UP000800039"/>
    </source>
</evidence>
<dbReference type="FunFam" id="3.40.50.720:FF:000003">
    <property type="entry name" value="S-(hydroxymethyl)glutathione dehydrogenase"/>
    <property type="match status" value="1"/>
</dbReference>
<comment type="cofactor">
    <cofactor evidence="1 6">
        <name>Zn(2+)</name>
        <dbReference type="ChEBI" id="CHEBI:29105"/>
    </cofactor>
</comment>
<dbReference type="InterPro" id="IPR020843">
    <property type="entry name" value="ER"/>
</dbReference>
<gene>
    <name evidence="8" type="ORF">K460DRAFT_414352</name>
</gene>
<dbReference type="InterPro" id="IPR013154">
    <property type="entry name" value="ADH-like_N"/>
</dbReference>
<dbReference type="SUPFAM" id="SSF50129">
    <property type="entry name" value="GroES-like"/>
    <property type="match status" value="1"/>
</dbReference>
<dbReference type="Gene3D" id="3.40.50.720">
    <property type="entry name" value="NAD(P)-binding Rossmann-like Domain"/>
    <property type="match status" value="1"/>
</dbReference>
<evidence type="ECO:0000256" key="6">
    <source>
        <dbReference type="RuleBase" id="RU361277"/>
    </source>
</evidence>
<dbReference type="InterPro" id="IPR036291">
    <property type="entry name" value="NAD(P)-bd_dom_sf"/>
</dbReference>
<dbReference type="InterPro" id="IPR011032">
    <property type="entry name" value="GroES-like_sf"/>
</dbReference>
<dbReference type="InterPro" id="IPR013149">
    <property type="entry name" value="ADH-like_C"/>
</dbReference>
<dbReference type="PANTHER" id="PTHR43350:SF2">
    <property type="entry name" value="GROES-LIKE ZINC-BINDING ALCOHOL DEHYDROGENASE FAMILY PROTEIN"/>
    <property type="match status" value="1"/>
</dbReference>
<comment type="caution">
    <text evidence="8">The sequence shown here is derived from an EMBL/GenBank/DDBJ whole genome shotgun (WGS) entry which is preliminary data.</text>
</comment>
<keyword evidence="3 6" id="KW-0479">Metal-binding</keyword>
<evidence type="ECO:0000256" key="2">
    <source>
        <dbReference type="ARBA" id="ARBA00008072"/>
    </source>
</evidence>
<evidence type="ECO:0000259" key="7">
    <source>
        <dbReference type="SMART" id="SM00829"/>
    </source>
</evidence>
<name>A0A9P4GMA4_9PLEO</name>